<sequence length="406" mass="45756">MTYFVPQTLEDILEMQERGDSENATLEFKSCRLFAQKNEKIFETLSREITAFSNSIGGVLIIGVEEDTDRRISEIVPITDSKKHEAWIEDGLLSRITPSLHLTIARIEVDEGHLLVINVPPSRAAPHQSADKRFYARRLFRVDPLLSFEVDDIRRRAAAMAGGANLSVLFQGGAISFAIENEGLEAIFDVWIDVKGIENSDIAKVWTPGLGRPYTEPFRIIHPGERRNFLGAGFDFFEEQLDDRMDVTLNYTDDENVVHGITYTYYLKDFHSTARLRTPHEELLDQGIKKLEKLERALSDLARDIREIRECAFHPTGLNLSKTTLSVLAGEEGVKWPGEALTFQALAELLEVDFETAIKIQQEIFGATKYVGGKNTPLGDAKLPEQVKEKILQQLALPPESLNSKK</sequence>
<dbReference type="PANTHER" id="PTHR30595">
    <property type="entry name" value="GLPR-RELATED TRANSCRIPTIONAL REPRESSOR"/>
    <property type="match status" value="1"/>
</dbReference>
<keyword evidence="3" id="KW-0547">Nucleotide-binding</keyword>
<dbReference type="Proteomes" id="UP000305888">
    <property type="component" value="Chromosome"/>
</dbReference>
<feature type="coiled-coil region" evidence="1">
    <location>
        <begin position="284"/>
        <end position="311"/>
    </location>
</feature>
<accession>A0A5B8FRU2</accession>
<keyword evidence="3" id="KW-0067">ATP-binding</keyword>
<dbReference type="Gene3D" id="3.30.950.30">
    <property type="entry name" value="Schlafen, AAA domain"/>
    <property type="match status" value="1"/>
</dbReference>
<dbReference type="KEGG" id="ppru:FDP22_04360"/>
<dbReference type="Pfam" id="PF04326">
    <property type="entry name" value="SLFN_AlbA_2"/>
    <property type="match status" value="1"/>
</dbReference>
<dbReference type="PANTHER" id="PTHR30595:SF6">
    <property type="entry name" value="SCHLAFEN ALBA-2 DOMAIN-CONTAINING PROTEIN"/>
    <property type="match status" value="1"/>
</dbReference>
<dbReference type="AlphaFoldDB" id="A0A5B8FRU2"/>
<reference evidence="3 4" key="1">
    <citation type="submission" date="2019-06" db="EMBL/GenBank/DDBJ databases">
        <title>Genome sequence of Rhodobacteraceae bacterium D4M1.</title>
        <authorList>
            <person name="Cao J."/>
        </authorList>
    </citation>
    <scope>NUCLEOTIDE SEQUENCE [LARGE SCALE GENOMIC DNA]</scope>
    <source>
        <strain evidence="3 4">D4M1</strain>
    </source>
</reference>
<evidence type="ECO:0000259" key="2">
    <source>
        <dbReference type="Pfam" id="PF04326"/>
    </source>
</evidence>
<keyword evidence="4" id="KW-1185">Reference proteome</keyword>
<dbReference type="InterPro" id="IPR038461">
    <property type="entry name" value="Schlafen_AlbA_2_dom_sf"/>
</dbReference>
<organism evidence="3 4">
    <name type="scientific">Paroceanicella profunda</name>
    <dbReference type="NCBI Taxonomy" id="2579971"/>
    <lineage>
        <taxon>Bacteria</taxon>
        <taxon>Pseudomonadati</taxon>
        <taxon>Pseudomonadota</taxon>
        <taxon>Alphaproteobacteria</taxon>
        <taxon>Rhodobacterales</taxon>
        <taxon>Paracoccaceae</taxon>
        <taxon>Paroceanicella</taxon>
    </lineage>
</organism>
<dbReference type="RefSeq" id="WP_138579332.1">
    <property type="nucleotide sequence ID" value="NZ_CP040818.1"/>
</dbReference>
<dbReference type="OrthoDB" id="7817026at2"/>
<evidence type="ECO:0000256" key="1">
    <source>
        <dbReference type="SAM" id="Coils"/>
    </source>
</evidence>
<gene>
    <name evidence="3" type="ORF">FDP22_04360</name>
</gene>
<dbReference type="GO" id="GO:0005524">
    <property type="term" value="F:ATP binding"/>
    <property type="evidence" value="ECO:0007669"/>
    <property type="project" value="UniProtKB-KW"/>
</dbReference>
<dbReference type="InterPro" id="IPR007421">
    <property type="entry name" value="Schlafen_AlbA_2_dom"/>
</dbReference>
<proteinExistence type="predicted"/>
<keyword evidence="1" id="KW-0175">Coiled coil</keyword>
<protein>
    <submittedName>
        <fullName evidence="3">ATP-binding protein</fullName>
    </submittedName>
</protein>
<name>A0A5B8FRU2_9RHOB</name>
<evidence type="ECO:0000313" key="4">
    <source>
        <dbReference type="Proteomes" id="UP000305888"/>
    </source>
</evidence>
<dbReference type="EMBL" id="CP040818">
    <property type="protein sequence ID" value="QDL91085.1"/>
    <property type="molecule type" value="Genomic_DNA"/>
</dbReference>
<feature type="domain" description="Schlafen AlbA-2" evidence="2">
    <location>
        <begin position="22"/>
        <end position="138"/>
    </location>
</feature>
<evidence type="ECO:0000313" key="3">
    <source>
        <dbReference type="EMBL" id="QDL91085.1"/>
    </source>
</evidence>